<accession>A0ABD3IFD9</accession>
<dbReference type="Proteomes" id="UP001633002">
    <property type="component" value="Unassembled WGS sequence"/>
</dbReference>
<dbReference type="PANTHER" id="PTHR35585">
    <property type="entry name" value="HHE DOMAIN PROTEIN (AFU_ORTHOLOGUE AFUA_4G00730)"/>
    <property type="match status" value="1"/>
</dbReference>
<evidence type="ECO:0000256" key="1">
    <source>
        <dbReference type="SAM" id="Coils"/>
    </source>
</evidence>
<dbReference type="Gene3D" id="1.20.120.520">
    <property type="entry name" value="nmb1532 protein domain like"/>
    <property type="match status" value="1"/>
</dbReference>
<keyword evidence="1" id="KW-0175">Coiled coil</keyword>
<dbReference type="AlphaFoldDB" id="A0ABD3IFD9"/>
<dbReference type="EMBL" id="JBJQOH010000001">
    <property type="protein sequence ID" value="KAL3702347.1"/>
    <property type="molecule type" value="Genomic_DNA"/>
</dbReference>
<gene>
    <name evidence="3" type="ORF">R1sor_020369</name>
</gene>
<proteinExistence type="predicted"/>
<feature type="coiled-coil region" evidence="1">
    <location>
        <begin position="54"/>
        <end position="84"/>
    </location>
</feature>
<dbReference type="Pfam" id="PF01814">
    <property type="entry name" value="Hemerythrin"/>
    <property type="match status" value="1"/>
</dbReference>
<reference evidence="3 4" key="1">
    <citation type="submission" date="2024-09" db="EMBL/GenBank/DDBJ databases">
        <title>Chromosome-scale assembly of Riccia sorocarpa.</title>
        <authorList>
            <person name="Paukszto L."/>
        </authorList>
    </citation>
    <scope>NUCLEOTIDE SEQUENCE [LARGE SCALE GENOMIC DNA]</scope>
    <source>
        <strain evidence="3">LP-2024</strain>
        <tissue evidence="3">Aerial parts of the thallus</tissue>
    </source>
</reference>
<protein>
    <recommendedName>
        <fullName evidence="2">Hemerythrin-like domain-containing protein</fullName>
    </recommendedName>
</protein>
<feature type="domain" description="Hemerythrin-like" evidence="2">
    <location>
        <begin position="52"/>
        <end position="172"/>
    </location>
</feature>
<sequence length="240" mass="26837">MARALTSMVKVAGPALSMAALTKAGPALCSRSSVGVQTRASTAQENRVSTDDIIDKIKHDHKELEQYFDNYKQATKKGDEAEARKWFNQFVWEISRHSVSEELVLYPMLAGLGDKGQKLADESREGHHKLKEILSDLQKTFDMEKFDEMMDTMYAELQDHIKLEEGQDLPYLQENTEASARETAGKTFSLGKNIVPTNPHPEVPEKLVALEAAVGLLIAPLDKFSDIFKPFPSKENKSVN</sequence>
<evidence type="ECO:0000313" key="4">
    <source>
        <dbReference type="Proteomes" id="UP001633002"/>
    </source>
</evidence>
<keyword evidence="4" id="KW-1185">Reference proteome</keyword>
<name>A0ABD3IFD9_9MARC</name>
<dbReference type="PANTHER" id="PTHR35585:SF1">
    <property type="entry name" value="HHE DOMAIN PROTEIN (AFU_ORTHOLOGUE AFUA_4G00730)"/>
    <property type="match status" value="1"/>
</dbReference>
<evidence type="ECO:0000259" key="2">
    <source>
        <dbReference type="Pfam" id="PF01814"/>
    </source>
</evidence>
<evidence type="ECO:0000313" key="3">
    <source>
        <dbReference type="EMBL" id="KAL3702347.1"/>
    </source>
</evidence>
<organism evidence="3 4">
    <name type="scientific">Riccia sorocarpa</name>
    <dbReference type="NCBI Taxonomy" id="122646"/>
    <lineage>
        <taxon>Eukaryota</taxon>
        <taxon>Viridiplantae</taxon>
        <taxon>Streptophyta</taxon>
        <taxon>Embryophyta</taxon>
        <taxon>Marchantiophyta</taxon>
        <taxon>Marchantiopsida</taxon>
        <taxon>Marchantiidae</taxon>
        <taxon>Marchantiales</taxon>
        <taxon>Ricciaceae</taxon>
        <taxon>Riccia</taxon>
    </lineage>
</organism>
<dbReference type="InterPro" id="IPR012312">
    <property type="entry name" value="Hemerythrin-like"/>
</dbReference>
<comment type="caution">
    <text evidence="3">The sequence shown here is derived from an EMBL/GenBank/DDBJ whole genome shotgun (WGS) entry which is preliminary data.</text>
</comment>